<evidence type="ECO:0000313" key="4">
    <source>
        <dbReference type="Proteomes" id="UP000297635"/>
    </source>
</evidence>
<comment type="caution">
    <text evidence="3">The sequence shown here is derived from an EMBL/GenBank/DDBJ whole genome shotgun (WGS) entry which is preliminary data.</text>
</comment>
<sequence length="350" mass="38084">MERHIISDKATIIEALEKLNLLSGGRMTLVVTDDNGCMCGTLTDGDVRRAFLRGVALCDSVADAMNRNYSALHRGSEIAASLRDMRIRGLRLVPVLDAYNRVVSIIDTHVTRTILPVRAILMAGGKGERLRPLTLTTPKPLLQVGDRAIIDHNIEALASVGISDVTVTVNYLAEQLEEHFSTPVSGVDVKCVRETVPLGTIGSVSLCDIPESGDTVVMNSDLLTSISFEDMYFHHRSEKADITIAATPYNISVPYAILATDGSRVKSLEEKPSYSFYANAGIYMISNSLLRSIPADTRTDATDLIESAIASGLKVTYFPINGTWIDIGSPADYAHAQELMRQVTDFPSHS</sequence>
<gene>
    <name evidence="3" type="ORF">EZ315_01530</name>
</gene>
<accession>A0A4Z0V7V7</accession>
<name>A0A4Z0V7V7_9BACT</name>
<dbReference type="EMBL" id="SJSA01000001">
    <property type="protein sequence ID" value="TGG39452.1"/>
    <property type="molecule type" value="Genomic_DNA"/>
</dbReference>
<evidence type="ECO:0000259" key="2">
    <source>
        <dbReference type="Pfam" id="PF00571"/>
    </source>
</evidence>
<dbReference type="Gene3D" id="3.10.580.10">
    <property type="entry name" value="CBS-domain"/>
    <property type="match status" value="1"/>
</dbReference>
<dbReference type="InterPro" id="IPR050486">
    <property type="entry name" value="Mannose-1P_guanyltransferase"/>
</dbReference>
<dbReference type="AlphaFoldDB" id="A0A4Z0V7V7"/>
<dbReference type="InterPro" id="IPR046342">
    <property type="entry name" value="CBS_dom_sf"/>
</dbReference>
<keyword evidence="4" id="KW-1185">Reference proteome</keyword>
<dbReference type="Proteomes" id="UP000297635">
    <property type="component" value="Unassembled WGS sequence"/>
</dbReference>
<dbReference type="SUPFAM" id="SSF53448">
    <property type="entry name" value="Nucleotide-diphospho-sugar transferases"/>
    <property type="match status" value="1"/>
</dbReference>
<dbReference type="InterPro" id="IPR005835">
    <property type="entry name" value="NTP_transferase_dom"/>
</dbReference>
<dbReference type="GO" id="GO:0016740">
    <property type="term" value="F:transferase activity"/>
    <property type="evidence" value="ECO:0007669"/>
    <property type="project" value="UniProtKB-KW"/>
</dbReference>
<dbReference type="InterPro" id="IPR000644">
    <property type="entry name" value="CBS_dom"/>
</dbReference>
<dbReference type="PANTHER" id="PTHR22572">
    <property type="entry name" value="SUGAR-1-PHOSPHATE GUANYL TRANSFERASE"/>
    <property type="match status" value="1"/>
</dbReference>
<evidence type="ECO:0000313" key="3">
    <source>
        <dbReference type="EMBL" id="TGG39452.1"/>
    </source>
</evidence>
<feature type="domain" description="Nucleotidyl transferase" evidence="1">
    <location>
        <begin position="119"/>
        <end position="340"/>
    </location>
</feature>
<keyword evidence="3" id="KW-0808">Transferase</keyword>
<dbReference type="GeneID" id="82148453"/>
<reference evidence="3 4" key="1">
    <citation type="submission" date="2019-02" db="EMBL/GenBank/DDBJ databases">
        <title>Isolation and identification of novel species under the genus Muribaculum.</title>
        <authorList>
            <person name="Miyake S."/>
            <person name="Ding Y."/>
            <person name="Low A."/>
            <person name="Soh M."/>
            <person name="Seedorf H."/>
        </authorList>
    </citation>
    <scope>NUCLEOTIDE SEQUENCE [LARGE SCALE GENOMIC DNA]</scope>
    <source>
        <strain evidence="3 4">TLL-A3</strain>
    </source>
</reference>
<dbReference type="Gene3D" id="3.90.550.10">
    <property type="entry name" value="Spore Coat Polysaccharide Biosynthesis Protein SpsA, Chain A"/>
    <property type="match status" value="1"/>
</dbReference>
<dbReference type="Pfam" id="PF00483">
    <property type="entry name" value="NTP_transferase"/>
    <property type="match status" value="1"/>
</dbReference>
<dbReference type="RefSeq" id="WP_135470013.1">
    <property type="nucleotide sequence ID" value="NZ_CASGTF010000038.1"/>
</dbReference>
<organism evidence="3 4">
    <name type="scientific">Duncaniella freteri</name>
    <dbReference type="NCBI Taxonomy" id="2530391"/>
    <lineage>
        <taxon>Bacteria</taxon>
        <taxon>Pseudomonadati</taxon>
        <taxon>Bacteroidota</taxon>
        <taxon>Bacteroidia</taxon>
        <taxon>Bacteroidales</taxon>
        <taxon>Muribaculaceae</taxon>
        <taxon>Duncaniella</taxon>
    </lineage>
</organism>
<proteinExistence type="predicted"/>
<dbReference type="Pfam" id="PF00571">
    <property type="entry name" value="CBS"/>
    <property type="match status" value="1"/>
</dbReference>
<protein>
    <submittedName>
        <fullName evidence="3">Nucleotidyltransferase</fullName>
    </submittedName>
</protein>
<dbReference type="InterPro" id="IPR029044">
    <property type="entry name" value="Nucleotide-diphossugar_trans"/>
</dbReference>
<dbReference type="SUPFAM" id="SSF54631">
    <property type="entry name" value="CBS-domain pair"/>
    <property type="match status" value="1"/>
</dbReference>
<feature type="domain" description="CBS" evidence="2">
    <location>
        <begin position="6"/>
        <end position="52"/>
    </location>
</feature>
<evidence type="ECO:0000259" key="1">
    <source>
        <dbReference type="Pfam" id="PF00483"/>
    </source>
</evidence>